<evidence type="ECO:0000313" key="1">
    <source>
        <dbReference type="EMBL" id="JAD70777.1"/>
    </source>
</evidence>
<proteinExistence type="predicted"/>
<reference evidence="1" key="1">
    <citation type="submission" date="2014-09" db="EMBL/GenBank/DDBJ databases">
        <authorList>
            <person name="Magalhaes I.L.F."/>
            <person name="Oliveira U."/>
            <person name="Santos F.R."/>
            <person name="Vidigal T.H.D.A."/>
            <person name="Brescovit A.D."/>
            <person name="Santos A.J."/>
        </authorList>
    </citation>
    <scope>NUCLEOTIDE SEQUENCE</scope>
    <source>
        <tissue evidence="1">Shoot tissue taken approximately 20 cm above the soil surface</tissue>
    </source>
</reference>
<protein>
    <submittedName>
        <fullName evidence="1">Uncharacterized protein</fullName>
    </submittedName>
</protein>
<name>A0A0A9CGY2_ARUDO</name>
<organism evidence="1">
    <name type="scientific">Arundo donax</name>
    <name type="common">Giant reed</name>
    <name type="synonym">Donax arundinaceus</name>
    <dbReference type="NCBI Taxonomy" id="35708"/>
    <lineage>
        <taxon>Eukaryota</taxon>
        <taxon>Viridiplantae</taxon>
        <taxon>Streptophyta</taxon>
        <taxon>Embryophyta</taxon>
        <taxon>Tracheophyta</taxon>
        <taxon>Spermatophyta</taxon>
        <taxon>Magnoliopsida</taxon>
        <taxon>Liliopsida</taxon>
        <taxon>Poales</taxon>
        <taxon>Poaceae</taxon>
        <taxon>PACMAD clade</taxon>
        <taxon>Arundinoideae</taxon>
        <taxon>Arundineae</taxon>
        <taxon>Arundo</taxon>
    </lineage>
</organism>
<dbReference type="EMBL" id="GBRH01227118">
    <property type="protein sequence ID" value="JAD70777.1"/>
    <property type="molecule type" value="Transcribed_RNA"/>
</dbReference>
<accession>A0A0A9CGY2</accession>
<sequence length="18" mass="1990">MNGTSIHLATFLFVAVRI</sequence>
<dbReference type="AlphaFoldDB" id="A0A0A9CGY2"/>
<reference evidence="1" key="2">
    <citation type="journal article" date="2015" name="Data Brief">
        <title>Shoot transcriptome of the giant reed, Arundo donax.</title>
        <authorList>
            <person name="Barrero R.A."/>
            <person name="Guerrero F.D."/>
            <person name="Moolhuijzen P."/>
            <person name="Goolsby J.A."/>
            <person name="Tidwell J."/>
            <person name="Bellgard S.E."/>
            <person name="Bellgard M.I."/>
        </authorList>
    </citation>
    <scope>NUCLEOTIDE SEQUENCE</scope>
    <source>
        <tissue evidence="1">Shoot tissue taken approximately 20 cm above the soil surface</tissue>
    </source>
</reference>